<name>A0ACD5HA52_9PROT</name>
<dbReference type="Proteomes" id="UP000470022">
    <property type="component" value="Chromosome"/>
</dbReference>
<reference evidence="1" key="1">
    <citation type="submission" date="2023-06" db="EMBL/GenBank/DDBJ databases">
        <title>Complete and circular genome of Acidithiobacillus ferrianus DSM 107098.</title>
        <authorList>
            <person name="Norris P.R."/>
            <person name="Falagan C."/>
            <person name="Moya-Beltran A."/>
            <person name="Castro M."/>
            <person name="Quatrini R."/>
            <person name="Johnson D.B."/>
        </authorList>
    </citation>
    <scope>NUCLEOTIDE SEQUENCE</scope>
    <source>
        <strain evidence="1">MG</strain>
    </source>
</reference>
<evidence type="ECO:0000313" key="1">
    <source>
        <dbReference type="EMBL" id="XRI70260.1"/>
    </source>
</evidence>
<keyword evidence="2" id="KW-1185">Reference proteome</keyword>
<dbReference type="EMBL" id="CP127523">
    <property type="protein sequence ID" value="XRI70260.1"/>
    <property type="molecule type" value="Genomic_DNA"/>
</dbReference>
<sequence>MDRSAGSYVTTTTLGELVQAFVPHPLPPTEPALEPESFIDLNRHAELALARLSGVSGLVPSVDWLLYSAWERLLQS</sequence>
<organism evidence="1 2">
    <name type="scientific">Acidithiobacillus ferrianus</name>
    <dbReference type="NCBI Taxonomy" id="2678518"/>
    <lineage>
        <taxon>Bacteria</taxon>
        <taxon>Pseudomonadati</taxon>
        <taxon>Pseudomonadota</taxon>
        <taxon>Acidithiobacillia</taxon>
        <taxon>Acidithiobacillales</taxon>
        <taxon>Acidithiobacillaceae</taxon>
        <taxon>Acidithiobacillus</taxon>
    </lineage>
</organism>
<protein>
    <submittedName>
        <fullName evidence="1">Uncharacterized protein</fullName>
    </submittedName>
</protein>
<proteinExistence type="predicted"/>
<evidence type="ECO:0000313" key="2">
    <source>
        <dbReference type="Proteomes" id="UP000470022"/>
    </source>
</evidence>
<gene>
    <name evidence="1" type="ORF">GL267_006115</name>
</gene>
<accession>A0ACD5HA52</accession>